<evidence type="ECO:0000259" key="9">
    <source>
        <dbReference type="PROSITE" id="PS52039"/>
    </source>
</evidence>
<evidence type="ECO:0000313" key="11">
    <source>
        <dbReference type="Proteomes" id="UP000002899"/>
    </source>
</evidence>
<dbReference type="PANTHER" id="PTHR11390">
    <property type="entry name" value="PROKARYOTIC DNA TOPOISOMERASE"/>
    <property type="match status" value="1"/>
</dbReference>
<dbReference type="GO" id="GO:0005634">
    <property type="term" value="C:nucleus"/>
    <property type="evidence" value="ECO:0007669"/>
    <property type="project" value="TreeGrafter"/>
</dbReference>
<dbReference type="InterPro" id="IPR003602">
    <property type="entry name" value="Topo_IA_DNA-bd_dom"/>
</dbReference>
<comment type="similarity">
    <text evidence="2 7">Belongs to the type IA topoisomerase family.</text>
</comment>
<keyword evidence="5 7" id="KW-0238">DNA-binding</keyword>
<dbReference type="Gene3D" id="3.40.50.140">
    <property type="match status" value="1"/>
</dbReference>
<dbReference type="PROSITE" id="PS00396">
    <property type="entry name" value="TOPO_IA_1"/>
    <property type="match status" value="1"/>
</dbReference>
<dbReference type="InterPro" id="IPR013826">
    <property type="entry name" value="Topo_IA_cen_sub3"/>
</dbReference>
<evidence type="ECO:0000259" key="8">
    <source>
        <dbReference type="PROSITE" id="PS50880"/>
    </source>
</evidence>
<organism evidence="10 11">
    <name type="scientific">Babesia microti (strain RI)</name>
    <dbReference type="NCBI Taxonomy" id="1133968"/>
    <lineage>
        <taxon>Eukaryota</taxon>
        <taxon>Sar</taxon>
        <taxon>Alveolata</taxon>
        <taxon>Apicomplexa</taxon>
        <taxon>Aconoidasida</taxon>
        <taxon>Piroplasmida</taxon>
        <taxon>Babesiidae</taxon>
        <taxon>Babesia</taxon>
    </lineage>
</organism>
<accession>A0A1N6LX73</accession>
<dbReference type="OrthoDB" id="430051at2759"/>
<protein>
    <recommendedName>
        <fullName evidence="3 7">DNA topoisomerase</fullName>
        <ecNumber evidence="3 7">5.6.2.1</ecNumber>
    </recommendedName>
</protein>
<dbReference type="PANTHER" id="PTHR11390:SF20">
    <property type="entry name" value="DNA TOPOISOMERASE 3-BETA-1"/>
    <property type="match status" value="1"/>
</dbReference>
<gene>
    <name evidence="10" type="ORF">BMR1_01G03410</name>
</gene>
<dbReference type="InterPro" id="IPR034144">
    <property type="entry name" value="TOPRIM_TopoIII"/>
</dbReference>
<dbReference type="Gene3D" id="1.10.460.10">
    <property type="entry name" value="Topoisomerase I, domain 2"/>
    <property type="match status" value="1"/>
</dbReference>
<dbReference type="GeneID" id="24423763"/>
<dbReference type="SMART" id="SM00436">
    <property type="entry name" value="TOP1Bc"/>
    <property type="match status" value="1"/>
</dbReference>
<dbReference type="KEGG" id="bmic:BMR1_01G03410"/>
<dbReference type="Pfam" id="PF23546">
    <property type="entry name" value="Zn_ribbon_TOP3B"/>
    <property type="match status" value="1"/>
</dbReference>
<name>A0A1N6LX73_BABMR</name>
<evidence type="ECO:0000256" key="5">
    <source>
        <dbReference type="ARBA" id="ARBA00023125"/>
    </source>
</evidence>
<dbReference type="VEuPathDB" id="PiroplasmaDB:BMR1_01G03410"/>
<dbReference type="Pfam" id="PF01131">
    <property type="entry name" value="Topoisom_bac"/>
    <property type="match status" value="1"/>
</dbReference>
<evidence type="ECO:0000256" key="3">
    <source>
        <dbReference type="ARBA" id="ARBA00012891"/>
    </source>
</evidence>
<dbReference type="AlphaFoldDB" id="A0A1N6LX73"/>
<comment type="catalytic activity">
    <reaction evidence="1 7">
        <text>ATP-independent breakage of single-stranded DNA, followed by passage and rejoining.</text>
        <dbReference type="EC" id="5.6.2.1"/>
    </reaction>
</comment>
<dbReference type="GO" id="GO:0006310">
    <property type="term" value="P:DNA recombination"/>
    <property type="evidence" value="ECO:0007669"/>
    <property type="project" value="TreeGrafter"/>
</dbReference>
<dbReference type="CDD" id="cd03362">
    <property type="entry name" value="TOPRIM_TopoIA_TopoIII"/>
    <property type="match status" value="1"/>
</dbReference>
<evidence type="ECO:0000256" key="6">
    <source>
        <dbReference type="ARBA" id="ARBA00023235"/>
    </source>
</evidence>
<dbReference type="RefSeq" id="XP_021337575.1">
    <property type="nucleotide sequence ID" value="XM_021482995.1"/>
</dbReference>
<dbReference type="SUPFAM" id="SSF56712">
    <property type="entry name" value="Prokaryotic type I DNA topoisomerase"/>
    <property type="match status" value="1"/>
</dbReference>
<dbReference type="InterPro" id="IPR023406">
    <property type="entry name" value="Topo_IA_AS"/>
</dbReference>
<dbReference type="InterPro" id="IPR000380">
    <property type="entry name" value="Topo_IA"/>
</dbReference>
<dbReference type="InterPro" id="IPR056452">
    <property type="entry name" value="Zn_ribbon_TOP3B"/>
</dbReference>
<evidence type="ECO:0000256" key="7">
    <source>
        <dbReference type="RuleBase" id="RU362092"/>
    </source>
</evidence>
<dbReference type="Gene3D" id="2.70.20.10">
    <property type="entry name" value="Topoisomerase I, domain 3"/>
    <property type="match status" value="1"/>
</dbReference>
<dbReference type="InterPro" id="IPR003601">
    <property type="entry name" value="Topo_IA_2"/>
</dbReference>
<evidence type="ECO:0000256" key="1">
    <source>
        <dbReference type="ARBA" id="ARBA00000213"/>
    </source>
</evidence>
<dbReference type="GO" id="GO:0003677">
    <property type="term" value="F:DNA binding"/>
    <property type="evidence" value="ECO:0007669"/>
    <property type="project" value="UniProtKB-KW"/>
</dbReference>
<dbReference type="PROSITE" id="PS50880">
    <property type="entry name" value="TOPRIM"/>
    <property type="match status" value="1"/>
</dbReference>
<feature type="domain" description="Toprim" evidence="8">
    <location>
        <begin position="2"/>
        <end position="150"/>
    </location>
</feature>
<comment type="function">
    <text evidence="7">Introduces a single-strand break via transesterification at a target site in duplex DNA. Releases the supercoiling and torsional tension of DNA introduced during the DNA replication and transcription by transiently cleaving and rejoining one strand of the DNA duplex. The scissile phosphodiester is attacked by the catalytic tyrosine of the enzyme, resulting in the formation of a DNA-(5'-phosphotyrosyl)-enzyme intermediate and the expulsion of a 3'-OH DNA strand.</text>
</comment>
<dbReference type="InterPro" id="IPR013825">
    <property type="entry name" value="Topo_IA_cen_sub2"/>
</dbReference>
<dbReference type="Pfam" id="PF01751">
    <property type="entry name" value="Toprim"/>
    <property type="match status" value="1"/>
</dbReference>
<evidence type="ECO:0000256" key="4">
    <source>
        <dbReference type="ARBA" id="ARBA00023029"/>
    </source>
</evidence>
<dbReference type="InterPro" id="IPR013824">
    <property type="entry name" value="Topo_IA_cen_sub1"/>
</dbReference>
<evidence type="ECO:0000256" key="2">
    <source>
        <dbReference type="ARBA" id="ARBA00009446"/>
    </source>
</evidence>
<dbReference type="SMART" id="SM00493">
    <property type="entry name" value="TOPRIM"/>
    <property type="match status" value="1"/>
</dbReference>
<dbReference type="GO" id="GO:0003917">
    <property type="term" value="F:DNA topoisomerase type I (single strand cut, ATP-independent) activity"/>
    <property type="evidence" value="ECO:0007669"/>
    <property type="project" value="UniProtKB-EC"/>
</dbReference>
<dbReference type="Gene3D" id="1.10.290.10">
    <property type="entry name" value="Topoisomerase I, domain 4"/>
    <property type="match status" value="1"/>
</dbReference>
<dbReference type="PRINTS" id="PR00417">
    <property type="entry name" value="PRTPISMRASEI"/>
</dbReference>
<dbReference type="InterPro" id="IPR013497">
    <property type="entry name" value="Topo_IA_cen"/>
</dbReference>
<dbReference type="GO" id="GO:0006265">
    <property type="term" value="P:DNA topological change"/>
    <property type="evidence" value="ECO:0007669"/>
    <property type="project" value="InterPro"/>
</dbReference>
<dbReference type="GO" id="GO:0006281">
    <property type="term" value="P:DNA repair"/>
    <property type="evidence" value="ECO:0007669"/>
    <property type="project" value="TreeGrafter"/>
</dbReference>
<dbReference type="PROSITE" id="PS52039">
    <property type="entry name" value="TOPO_IA_2"/>
    <property type="match status" value="1"/>
</dbReference>
<keyword evidence="11" id="KW-1185">Reference proteome</keyword>
<evidence type="ECO:0000313" key="10">
    <source>
        <dbReference type="EMBL" id="SIO73479.1"/>
    </source>
</evidence>
<dbReference type="EMBL" id="FO082871">
    <property type="protein sequence ID" value="SIO73479.1"/>
    <property type="molecule type" value="Genomic_DNA"/>
</dbReference>
<keyword evidence="6 7" id="KW-0413">Isomerase</keyword>
<dbReference type="InterPro" id="IPR006171">
    <property type="entry name" value="TOPRIM_dom"/>
</dbReference>
<dbReference type="InterPro" id="IPR023405">
    <property type="entry name" value="Topo_IA_core_domain"/>
</dbReference>
<proteinExistence type="inferred from homology"/>
<dbReference type="Proteomes" id="UP000002899">
    <property type="component" value="Chromosome I"/>
</dbReference>
<dbReference type="CDD" id="cd00186">
    <property type="entry name" value="TOP1Ac"/>
    <property type="match status" value="1"/>
</dbReference>
<reference evidence="10 11" key="3">
    <citation type="journal article" date="2016" name="Sci. Rep.">
        <title>Genome-wide diversity and gene expression profiling of Babesia microti isolates identify polymorphic genes that mediate host-pathogen interactions.</title>
        <authorList>
            <person name="Silva J.C."/>
            <person name="Cornillot E."/>
            <person name="McCracken C."/>
            <person name="Usmani-Brown S."/>
            <person name="Dwivedi A."/>
            <person name="Ifeonu O.O."/>
            <person name="Crabtree J."/>
            <person name="Gotia H.T."/>
            <person name="Virji A.Z."/>
            <person name="Reynes C."/>
            <person name="Colinge J."/>
            <person name="Kumar V."/>
            <person name="Lawres L."/>
            <person name="Pazzi J.E."/>
            <person name="Pablo J.V."/>
            <person name="Hung C."/>
            <person name="Brancato J."/>
            <person name="Kumari P."/>
            <person name="Orvis J."/>
            <person name="Tretina K."/>
            <person name="Chibucos M."/>
            <person name="Ott S."/>
            <person name="Sadzewicz L."/>
            <person name="Sengamalay N."/>
            <person name="Shetty A.C."/>
            <person name="Su Q."/>
            <person name="Tallon L."/>
            <person name="Fraser C.M."/>
            <person name="Frutos R."/>
            <person name="Molina D.M."/>
            <person name="Krause P.J."/>
            <person name="Ben Mamoun C."/>
        </authorList>
    </citation>
    <scope>NUCLEOTIDE SEQUENCE [LARGE SCALE GENOMIC DNA]</scope>
    <source>
        <strain evidence="10 11">RI</strain>
    </source>
</reference>
<reference evidence="10 11" key="1">
    <citation type="journal article" date="2012" name="Nucleic Acids Res.">
        <title>Sequencing of the smallest Apicomplexan genome from the human pathogen Babesia microti.</title>
        <authorList>
            <person name="Cornillot E."/>
            <person name="Hadj-Kaddour K."/>
            <person name="Dassouli A."/>
            <person name="Noel B."/>
            <person name="Ranwez V."/>
            <person name="Vacherie B."/>
            <person name="Augagneur Y."/>
            <person name="Bres V."/>
            <person name="Duclos A."/>
            <person name="Randazzo S."/>
            <person name="Carcy B."/>
            <person name="Debierre-Grockiego F."/>
            <person name="Delbecq S."/>
            <person name="Moubri-Menage K."/>
            <person name="Shams-Eldin H."/>
            <person name="Usmani-Brown S."/>
            <person name="Bringaud F."/>
            <person name="Wincker P."/>
            <person name="Vivares C.P."/>
            <person name="Schwarz R.T."/>
            <person name="Schetters T.P."/>
            <person name="Krause P.J."/>
            <person name="Gorenflot A."/>
            <person name="Berry V."/>
            <person name="Barbe V."/>
            <person name="Ben Mamoun C."/>
        </authorList>
    </citation>
    <scope>NUCLEOTIDE SEQUENCE [LARGE SCALE GENOMIC DNA]</scope>
    <source>
        <strain evidence="10 11">RI</strain>
    </source>
</reference>
<feature type="domain" description="Topo IA-type catalytic" evidence="9">
    <location>
        <begin position="166"/>
        <end position="590"/>
    </location>
</feature>
<dbReference type="EC" id="5.6.2.1" evidence="3 7"/>
<dbReference type="SMART" id="SM00437">
    <property type="entry name" value="TOP1Ac"/>
    <property type="match status" value="1"/>
</dbReference>
<keyword evidence="4 7" id="KW-0799">Topoisomerase</keyword>
<sequence length="843" mass="94141">MNVLVVAEKPSIAEAIANALSNKKVNPKTGKFPVWIITAGVLGPKSTLHITCTTGHIFNLSFHSKYNNWENTDPLELFSADVIQTYANSDAIANHLSSIAKSCESLILALDNDREGENICFEVISIVYKHLKSECKGLGKNIFRARFSSLVKCDIINAFKNLGMPNKNESDAVLARQEIDLKLGCAFTRFQTLSFQDKFGNLNTKLISYGPCQTPTLFFCVERFKQIKSFQPQTYYRIDAEINVNGQKIQLTHSRGQIFNLQVTEILRDIVKEEVFVLSAVYSSVKTIARPTALNTVNLLKMASQQLHLGPHHALSVAEKLYLSGYISYPRTETMTYPKNFDTEGVLNMLRSANFPRDIFTGSKTDSIKFNLNQICRGKDAGDHPPITPVSVPNPSYLSSDELNIYLLIVRNFLESISVDCKYKEEKYSFTAASETFIYTCTKVVEPGFTSISNKSSLTESSPITASAGDIYRLCGCEIRSAQTTPPSLLSESDLLELMEKNGIGTDASMATHINNICLRGYVKIVGNRRLEPTKLGQSLVYGYLQVDPELVLPTVRGNIESLCDSIATGKATLETVINHSLQIFRVKFIYFTANIDSMVQAFMQNFTLAEDLGTLMSRCGVCNRYMVYVNSAFPRLVCKHCDSVYKLPIGGTVRLFKEIKCPLDNFELVQYQVKGGKSYTLCPMCYNDPPFEDFSNKSAMNCSKCPHPTCTNAIRSISVAVCECEGMLYFDVINQGHKWRILCNNCSVQYNIETKIKLNDFCDECEGRMVLIVDKGIEGCIMCNSDVRSQFTIIGKSCTAVNRAKIGQARYSRPWKGRLRGGKGSHKGKFSNVDPKMTFHGF</sequence>
<reference evidence="10 11" key="2">
    <citation type="journal article" date="2013" name="PLoS ONE">
        <title>Whole genome mapping and re-organization of the nuclear and mitochondrial genomes of Babesia microti isolates.</title>
        <authorList>
            <person name="Cornillot E."/>
            <person name="Dassouli A."/>
            <person name="Garg A."/>
            <person name="Pachikara N."/>
            <person name="Randazzo S."/>
            <person name="Depoix D."/>
            <person name="Carcy B."/>
            <person name="Delbecq S."/>
            <person name="Frutos R."/>
            <person name="Silva J.C."/>
            <person name="Sutton R."/>
            <person name="Krause P.J."/>
            <person name="Mamoun C.B."/>
        </authorList>
    </citation>
    <scope>NUCLEOTIDE SEQUENCE [LARGE SCALE GENOMIC DNA]</scope>
    <source>
        <strain evidence="10 11">RI</strain>
    </source>
</reference>